<proteinExistence type="predicted"/>
<accession>A0A2U3Q550</accession>
<dbReference type="AlphaFoldDB" id="A0A2U3Q550"/>
<organism evidence="1 2">
    <name type="scientific">Bradyrhizobium vignae</name>
    <dbReference type="NCBI Taxonomy" id="1549949"/>
    <lineage>
        <taxon>Bacteria</taxon>
        <taxon>Pseudomonadati</taxon>
        <taxon>Pseudomonadota</taxon>
        <taxon>Alphaproteobacteria</taxon>
        <taxon>Hyphomicrobiales</taxon>
        <taxon>Nitrobacteraceae</taxon>
        <taxon>Bradyrhizobium</taxon>
    </lineage>
</organism>
<name>A0A2U3Q550_9BRAD</name>
<gene>
    <name evidence="1" type="ORF">BRAD3257_5617</name>
</gene>
<protein>
    <submittedName>
        <fullName evidence="1">Uncharacterized protein</fullName>
    </submittedName>
</protein>
<reference evidence="1 2" key="1">
    <citation type="submission" date="2018-03" db="EMBL/GenBank/DDBJ databases">
        <authorList>
            <person name="Gully D."/>
        </authorList>
    </citation>
    <scope>NUCLEOTIDE SEQUENCE [LARGE SCALE GENOMIC DNA]</scope>
    <source>
        <strain evidence="1">ORS3257</strain>
    </source>
</reference>
<dbReference type="EMBL" id="LS398110">
    <property type="protein sequence ID" value="SPP96555.1"/>
    <property type="molecule type" value="Genomic_DNA"/>
</dbReference>
<dbReference type="Proteomes" id="UP000246085">
    <property type="component" value="Chromosome BRAD3257"/>
</dbReference>
<sequence>MKPEDHVDAAGADSYVLCEINASSCFAIPEEAPAQSRGR</sequence>
<dbReference type="KEGG" id="bvz:BRAD3257_5617"/>
<evidence type="ECO:0000313" key="2">
    <source>
        <dbReference type="Proteomes" id="UP000246085"/>
    </source>
</evidence>
<evidence type="ECO:0000313" key="1">
    <source>
        <dbReference type="EMBL" id="SPP96555.1"/>
    </source>
</evidence>